<evidence type="ECO:0000313" key="1">
    <source>
        <dbReference type="EMBL" id="KAJ7996009.1"/>
    </source>
</evidence>
<proteinExistence type="predicted"/>
<accession>A0ACC2FX76</accession>
<dbReference type="Proteomes" id="UP001157502">
    <property type="component" value="Chromosome 20"/>
</dbReference>
<gene>
    <name evidence="1" type="ORF">DPEC_G00232630</name>
</gene>
<name>A0ACC2FX76_DALPE</name>
<keyword evidence="2" id="KW-1185">Reference proteome</keyword>
<sequence length="1573" mass="176087">MAPVNIKHVVSFTSQDPKNSVENLCNAERDFKPWLCSPRDHSGVLRAELQLERVSRFGYIDVGNCGSAFIQIDVGRSSWLLDQPYITLLPMTTLMSPAESRQGTGRTGVRMFKKADFLLGNVDDSWDRVRVTCTQPFNKRSQFGLSFLRVCSPEDEKGEDSKHTSRDNQGLTTPEKSSSGVREWLSSPAVQRTFFGRTHRKGVGMSRTSRMVLTASQVPRRPLPSTSLSDCSASSTSTQNTILPTAKPDTATPNKAKPDTATPNKVKSLGNTGDLHPHTASMACLSTARGAKETTPLRQPKRKQNSSRSQQNHETHNTPIKQGKSAVNKRPTSRPEHTSTTPPDSPAEDPEITCPICGEFFTMDLLPFHASSCQGGVTRILPGGVVTPVPPSSLEESMLPCPLCSFSLKNNQGVWIYAGNLHTKEHFSRETMENLTPEQWQEIVNKKMRFPPELINAIQEGNMLLVCGLLKTGDGIIRQLEDSEDRLWREALNLSIRLGNEDTMDALLNGIKFDFRQIHEALLVAVDTNQPRVVKRLLDRLDLEKGNKMDVRSFSLAIFDHSIDDSQFAPGVTPLTLACQKDLYEIVTMLTQKGHVIPWPHKISCACLECRNGRQYDLLKFSLSRINTYRGIASRAYLSITSEDAMLSAFSLSKELRKLSKKEPEFKPQYLGLEELCQEFAVELLGMCRNQSEVTTILNSCGDESQDALDQQAFEEGIPNLTRLRLAVNFNQKQFVAHPICQQVLSSIWCGNLSGWRGSRTVWKLLVSVGIFFTMPLFCLIYWIAPKSKVGKILKIPVIKFLVHSATYLWFLITLLGESITMELYRDQFASRQQNVLHSSIHMVWVVGFFWYECKEVWIEGLHSYLLDWWNCLDMMVLSMYLASFTLRIVIMLKGHFLCQAPDDTEECMYFTQTGRQNWHQGDPQFIAELLFAVTSMLSFTRLAYILPAQESLGTLQISIGKMIDDMMRFMFILMIIGTAFLCGINNIYVPYVDQPYLGRFNETFRFLFWTMFGVNNQDYVDMPQFVAAEMVGRILYGIFTLVIVIVLLNMLIAMITNSFQKIEDDADVEWKFARSKLYLSYFREGLTMPVPFNTIPSPKAFFYLIRGVFRWLCCCCTSPSTPDYPPIASMEMDNGGSGAKQIPYRQQVIRALVQRYIESARREFEETKRKDVGNRITELNKVVGRLHAEMKAIMQVLVDSGQAVEDPNTDGASILGKYIMGAKNNFKGFYSPGDKHPPLQVTVHRGGAEGVLWGGKRRTELEETGGAGTAEEGEMESEPKTKEEGMETETGEKEEGVETETGKNKGEVETETGKNKGEAAMGDEEMEKDEAALKAENVMEQLEKGEMGKKGGGVDKKELEVRPDTEGWMTAAKHHAVIKMEEGRADGVKRERRAERAVKESELGTEWRGDTDLKEIIKVNGIESVRGGTNQIKADGRTEGKGISKRVDGMQTNRVTGVGDQNRSEDLEGPVTTRTIGLRDVNSRKMEGRVIELKENKGLWKINVAQRCTPGTGGAMTEKVDVKMPGEQVFPSPTGSSNSQDTGFSSQEEEGSIDGGPMSPGLQSAIFPHASQ</sequence>
<evidence type="ECO:0000313" key="2">
    <source>
        <dbReference type="Proteomes" id="UP001157502"/>
    </source>
</evidence>
<comment type="caution">
    <text evidence="1">The sequence shown here is derived from an EMBL/GenBank/DDBJ whole genome shotgun (WGS) entry which is preliminary data.</text>
</comment>
<reference evidence="1" key="1">
    <citation type="submission" date="2021-05" db="EMBL/GenBank/DDBJ databases">
        <authorList>
            <person name="Pan Q."/>
            <person name="Jouanno E."/>
            <person name="Zahm M."/>
            <person name="Klopp C."/>
            <person name="Cabau C."/>
            <person name="Louis A."/>
            <person name="Berthelot C."/>
            <person name="Parey E."/>
            <person name="Roest Crollius H."/>
            <person name="Montfort J."/>
            <person name="Robinson-Rechavi M."/>
            <person name="Bouchez O."/>
            <person name="Lampietro C."/>
            <person name="Lopez Roques C."/>
            <person name="Donnadieu C."/>
            <person name="Postlethwait J."/>
            <person name="Bobe J."/>
            <person name="Dillon D."/>
            <person name="Chandos A."/>
            <person name="von Hippel F."/>
            <person name="Guiguen Y."/>
        </authorList>
    </citation>
    <scope>NUCLEOTIDE SEQUENCE</scope>
    <source>
        <strain evidence="1">YG-Jan2019</strain>
    </source>
</reference>
<protein>
    <submittedName>
        <fullName evidence="1">Uncharacterized protein</fullName>
    </submittedName>
</protein>
<organism evidence="1 2">
    <name type="scientific">Dallia pectoralis</name>
    <name type="common">Alaska blackfish</name>
    <dbReference type="NCBI Taxonomy" id="75939"/>
    <lineage>
        <taxon>Eukaryota</taxon>
        <taxon>Metazoa</taxon>
        <taxon>Chordata</taxon>
        <taxon>Craniata</taxon>
        <taxon>Vertebrata</taxon>
        <taxon>Euteleostomi</taxon>
        <taxon>Actinopterygii</taxon>
        <taxon>Neopterygii</taxon>
        <taxon>Teleostei</taxon>
        <taxon>Protacanthopterygii</taxon>
        <taxon>Esociformes</taxon>
        <taxon>Umbridae</taxon>
        <taxon>Dallia</taxon>
    </lineage>
</organism>
<dbReference type="EMBL" id="CM055747">
    <property type="protein sequence ID" value="KAJ7996009.1"/>
    <property type="molecule type" value="Genomic_DNA"/>
</dbReference>